<accession>A0A9D1ZUZ8</accession>
<reference evidence="1" key="1">
    <citation type="journal article" date="2021" name="PeerJ">
        <title>Extensive microbial diversity within the chicken gut microbiome revealed by metagenomics and culture.</title>
        <authorList>
            <person name="Gilroy R."/>
            <person name="Ravi A."/>
            <person name="Getino M."/>
            <person name="Pursley I."/>
            <person name="Horton D.L."/>
            <person name="Alikhan N.F."/>
            <person name="Baker D."/>
            <person name="Gharbi K."/>
            <person name="Hall N."/>
            <person name="Watson M."/>
            <person name="Adriaenssens E.M."/>
            <person name="Foster-Nyarko E."/>
            <person name="Jarju S."/>
            <person name="Secka A."/>
            <person name="Antonio M."/>
            <person name="Oren A."/>
            <person name="Chaudhuri R.R."/>
            <person name="La Ragione R."/>
            <person name="Hildebrand F."/>
            <person name="Pallen M.J."/>
        </authorList>
    </citation>
    <scope>NUCLEOTIDE SEQUENCE</scope>
    <source>
        <strain evidence="1">1345</strain>
    </source>
</reference>
<evidence type="ECO:0000313" key="2">
    <source>
        <dbReference type="Proteomes" id="UP000886750"/>
    </source>
</evidence>
<dbReference type="Proteomes" id="UP000886750">
    <property type="component" value="Unassembled WGS sequence"/>
</dbReference>
<dbReference type="EMBL" id="DXCQ01000020">
    <property type="protein sequence ID" value="HIY96380.1"/>
    <property type="molecule type" value="Genomic_DNA"/>
</dbReference>
<comment type="caution">
    <text evidence="1">The sequence shown here is derived from an EMBL/GenBank/DDBJ whole genome shotgun (WGS) entry which is preliminary data.</text>
</comment>
<name>A0A9D1ZUZ8_9FIRM</name>
<gene>
    <name evidence="1" type="ORF">H9729_01690</name>
</gene>
<protein>
    <submittedName>
        <fullName evidence="1">Uncharacterized protein</fullName>
    </submittedName>
</protein>
<organism evidence="1 2">
    <name type="scientific">Candidatus Borkfalkia excrementigallinarum</name>
    <dbReference type="NCBI Taxonomy" id="2838506"/>
    <lineage>
        <taxon>Bacteria</taxon>
        <taxon>Bacillati</taxon>
        <taxon>Bacillota</taxon>
        <taxon>Clostridia</taxon>
        <taxon>Christensenellales</taxon>
        <taxon>Christensenellaceae</taxon>
        <taxon>Candidatus Borkfalkia</taxon>
    </lineage>
</organism>
<proteinExistence type="predicted"/>
<evidence type="ECO:0000313" key="1">
    <source>
        <dbReference type="EMBL" id="HIY96380.1"/>
    </source>
</evidence>
<sequence>MKFAFWKKKKKSLPEALPSDEEILPPLSVIVQGGTDAETLFPLLPDGSEVFGAVQSAAEAFPRLSFSDSGAPRGKFVLFSEGRWRAEEAERMLAELETRDDELLLMRAARNEKPLTEEALLEGAFSPRALAYAAKRSLYEKLPPALRAAGRGERLAALLLLSEHTASLDLYVCDAGENGAGAMEAEQWLRAFILFFDDIKAGLDERKYRFAFRYARRRIAGTYAELAAKNKTEELRLFDEFLKSENMALRVAAKERAHFIGILAKRAFRAPLWIRPVLSAIAAADRAKR</sequence>
<dbReference type="AlphaFoldDB" id="A0A9D1ZUZ8"/>
<reference evidence="1" key="2">
    <citation type="submission" date="2021-04" db="EMBL/GenBank/DDBJ databases">
        <authorList>
            <person name="Gilroy R."/>
        </authorList>
    </citation>
    <scope>NUCLEOTIDE SEQUENCE</scope>
    <source>
        <strain evidence="1">1345</strain>
    </source>
</reference>